<dbReference type="PANTHER" id="PTHR35525:SF3">
    <property type="entry name" value="BLL6575 PROTEIN"/>
    <property type="match status" value="1"/>
</dbReference>
<dbReference type="PANTHER" id="PTHR35525">
    <property type="entry name" value="BLL6575 PROTEIN"/>
    <property type="match status" value="1"/>
</dbReference>
<evidence type="ECO:0000313" key="2">
    <source>
        <dbReference type="EMBL" id="MEV0705994.1"/>
    </source>
</evidence>
<evidence type="ECO:0000259" key="1">
    <source>
        <dbReference type="Pfam" id="PF11706"/>
    </source>
</evidence>
<dbReference type="Pfam" id="PF07336">
    <property type="entry name" value="ABATE"/>
    <property type="match status" value="1"/>
</dbReference>
<reference evidence="2 3" key="1">
    <citation type="submission" date="2024-06" db="EMBL/GenBank/DDBJ databases">
        <title>The Natural Products Discovery Center: Release of the First 8490 Sequenced Strains for Exploring Actinobacteria Biosynthetic Diversity.</title>
        <authorList>
            <person name="Kalkreuter E."/>
            <person name="Kautsar S.A."/>
            <person name="Yang D."/>
            <person name="Bader C.D."/>
            <person name="Teijaro C.N."/>
            <person name="Fluegel L."/>
            <person name="Davis C.M."/>
            <person name="Simpson J.R."/>
            <person name="Lauterbach L."/>
            <person name="Steele A.D."/>
            <person name="Gui C."/>
            <person name="Meng S."/>
            <person name="Li G."/>
            <person name="Viehrig K."/>
            <person name="Ye F."/>
            <person name="Su P."/>
            <person name="Kiefer A.F."/>
            <person name="Nichols A."/>
            <person name="Cepeda A.J."/>
            <person name="Yan W."/>
            <person name="Fan B."/>
            <person name="Jiang Y."/>
            <person name="Adhikari A."/>
            <person name="Zheng C.-J."/>
            <person name="Schuster L."/>
            <person name="Cowan T.M."/>
            <person name="Smanski M.J."/>
            <person name="Chevrette M.G."/>
            <person name="De Carvalho L.P.S."/>
            <person name="Shen B."/>
        </authorList>
    </citation>
    <scope>NUCLEOTIDE SEQUENCE [LARGE SCALE GENOMIC DNA]</scope>
    <source>
        <strain evidence="2 3">NPDC050403</strain>
    </source>
</reference>
<comment type="caution">
    <text evidence="2">The sequence shown here is derived from an EMBL/GenBank/DDBJ whole genome shotgun (WGS) entry which is preliminary data.</text>
</comment>
<dbReference type="Pfam" id="PF11706">
    <property type="entry name" value="zf-CGNR"/>
    <property type="match status" value="1"/>
</dbReference>
<dbReference type="Proteomes" id="UP001551695">
    <property type="component" value="Unassembled WGS sequence"/>
</dbReference>
<sequence>MHFNPYGGAAAELAVLLVNAEPERDLADLLRDAGYKPVGTLDADQVAELREWIVRLDAVFTAPGVDVLNELLAATAGVPYISIHDGRAPHLHYAREDAPTDERVKAYTAAGLATLFCEDPARIGRCARPDCAFVFVDTSRNGRRRFCSTRCSTRVHVAEHRTRRGA</sequence>
<organism evidence="2 3">
    <name type="scientific">Nocardia aurea</name>
    <dbReference type="NCBI Taxonomy" id="2144174"/>
    <lineage>
        <taxon>Bacteria</taxon>
        <taxon>Bacillati</taxon>
        <taxon>Actinomycetota</taxon>
        <taxon>Actinomycetes</taxon>
        <taxon>Mycobacteriales</taxon>
        <taxon>Nocardiaceae</taxon>
        <taxon>Nocardia</taxon>
    </lineage>
</organism>
<dbReference type="InterPro" id="IPR021005">
    <property type="entry name" value="Znf_CGNR"/>
</dbReference>
<evidence type="ECO:0000313" key="3">
    <source>
        <dbReference type="Proteomes" id="UP001551695"/>
    </source>
</evidence>
<gene>
    <name evidence="2" type="ORF">AB0I48_00335</name>
</gene>
<dbReference type="SUPFAM" id="SSF160904">
    <property type="entry name" value="Jann2411-like"/>
    <property type="match status" value="1"/>
</dbReference>
<dbReference type="Gene3D" id="1.10.3300.10">
    <property type="entry name" value="Jann2411-like domain"/>
    <property type="match status" value="1"/>
</dbReference>
<name>A0ABV3FKP9_9NOCA</name>
<keyword evidence="3" id="KW-1185">Reference proteome</keyword>
<dbReference type="RefSeq" id="WP_357778966.1">
    <property type="nucleotide sequence ID" value="NZ_JBFAKC010000001.1"/>
</dbReference>
<feature type="domain" description="Zinc finger CGNR" evidence="1">
    <location>
        <begin position="122"/>
        <end position="164"/>
    </location>
</feature>
<proteinExistence type="predicted"/>
<dbReference type="EMBL" id="JBFAKC010000001">
    <property type="protein sequence ID" value="MEV0705994.1"/>
    <property type="molecule type" value="Genomic_DNA"/>
</dbReference>
<dbReference type="InterPro" id="IPR010852">
    <property type="entry name" value="ABATE"/>
</dbReference>
<dbReference type="InterPro" id="IPR023286">
    <property type="entry name" value="ABATE_dom_sf"/>
</dbReference>
<protein>
    <submittedName>
        <fullName evidence="2">CGNR zinc finger domain-containing protein</fullName>
    </submittedName>
</protein>
<accession>A0ABV3FKP9</accession>